<name>A0ABQ5TP50_9BACI</name>
<sequence>MVMHRFKEKDEPFHSGEVYHLWSYLYQVKTSLVSLQIFINHSVDHDFRVLVEDLLESCFTQESEQIEGILKEAGIRLPPSPPDRPNVDQHDIPAGAKFNDNELAILVQNELMAGRILANTVISVALREDIRDLFTECINQRMEYEQKILHVMKQKGWLVIPPINIK</sequence>
<accession>A0ABQ5TP50</accession>
<protein>
    <submittedName>
        <fullName evidence="1">Membrane protein</fullName>
    </submittedName>
</protein>
<reference evidence="1 2" key="1">
    <citation type="submission" date="2023-02" db="EMBL/GenBank/DDBJ databases">
        <title>Oceanobacillus kimchii IFOP_LL358 isolated form Alexandrium catenella lab strain.</title>
        <authorList>
            <person name="Gajardo G."/>
            <person name="Ueki S."/>
            <person name="Maruyama F."/>
        </authorList>
    </citation>
    <scope>NUCLEOTIDE SEQUENCE [LARGE SCALE GENOMIC DNA]</scope>
    <source>
        <strain evidence="1 2">IFOP_LL358</strain>
    </source>
</reference>
<dbReference type="Proteomes" id="UP001275436">
    <property type="component" value="Unassembled WGS sequence"/>
</dbReference>
<dbReference type="RefSeq" id="WP_017796822.1">
    <property type="nucleotide sequence ID" value="NZ_BSKO01000001.1"/>
</dbReference>
<dbReference type="Pfam" id="PF11553">
    <property type="entry name" value="DUF3231"/>
    <property type="match status" value="1"/>
</dbReference>
<evidence type="ECO:0000313" key="2">
    <source>
        <dbReference type="Proteomes" id="UP001275436"/>
    </source>
</evidence>
<dbReference type="InterPro" id="IPR012347">
    <property type="entry name" value="Ferritin-like"/>
</dbReference>
<proteinExistence type="predicted"/>
<comment type="caution">
    <text evidence="1">The sequence shown here is derived from an EMBL/GenBank/DDBJ whole genome shotgun (WGS) entry which is preliminary data.</text>
</comment>
<organism evidence="1 2">
    <name type="scientific">Oceanobacillus kimchii</name>
    <dbReference type="NCBI Taxonomy" id="746691"/>
    <lineage>
        <taxon>Bacteria</taxon>
        <taxon>Bacillati</taxon>
        <taxon>Bacillota</taxon>
        <taxon>Bacilli</taxon>
        <taxon>Bacillales</taxon>
        <taxon>Bacillaceae</taxon>
        <taxon>Oceanobacillus</taxon>
    </lineage>
</organism>
<gene>
    <name evidence="1" type="ORF">MACH08_21410</name>
</gene>
<dbReference type="InterPro" id="IPR021617">
    <property type="entry name" value="DUF3231"/>
</dbReference>
<dbReference type="EMBL" id="BSKO01000001">
    <property type="protein sequence ID" value="GLO66357.1"/>
    <property type="molecule type" value="Genomic_DNA"/>
</dbReference>
<dbReference type="Gene3D" id="1.20.1260.10">
    <property type="match status" value="1"/>
</dbReference>
<keyword evidence="2" id="KW-1185">Reference proteome</keyword>
<evidence type="ECO:0000313" key="1">
    <source>
        <dbReference type="EMBL" id="GLO66357.1"/>
    </source>
</evidence>